<evidence type="ECO:0000256" key="2">
    <source>
        <dbReference type="ARBA" id="ARBA00022980"/>
    </source>
</evidence>
<dbReference type="Pfam" id="PF01196">
    <property type="entry name" value="Ribosomal_L17"/>
    <property type="match status" value="2"/>
</dbReference>
<evidence type="ECO:0000256" key="1">
    <source>
        <dbReference type="ARBA" id="ARBA00008777"/>
    </source>
</evidence>
<name>A0A8K0E8H0_9ROSA</name>
<keyword evidence="5" id="KW-1185">Reference proteome</keyword>
<dbReference type="Proteomes" id="UP000796880">
    <property type="component" value="Unassembled WGS sequence"/>
</dbReference>
<protein>
    <submittedName>
        <fullName evidence="4">Uncharacterized protein</fullName>
    </submittedName>
</protein>
<dbReference type="EMBL" id="VOIH02000009">
    <property type="protein sequence ID" value="KAF3438697.1"/>
    <property type="molecule type" value="Genomic_DNA"/>
</dbReference>
<proteinExistence type="inferred from homology"/>
<dbReference type="InterPro" id="IPR000456">
    <property type="entry name" value="Ribosomal_bL17"/>
</dbReference>
<accession>A0A8K0E8H0</accession>
<dbReference type="OrthoDB" id="275000at2759"/>
<dbReference type="Gene3D" id="3.90.1030.10">
    <property type="entry name" value="Ribosomal protein L17"/>
    <property type="match status" value="2"/>
</dbReference>
<keyword evidence="2" id="KW-0689">Ribosomal protein</keyword>
<reference evidence="4" key="1">
    <citation type="submission" date="2020-03" db="EMBL/GenBank/DDBJ databases">
        <title>A high-quality chromosome-level genome assembly of a woody plant with both climbing and erect habits, Rhamnella rubrinervis.</title>
        <authorList>
            <person name="Lu Z."/>
            <person name="Yang Y."/>
            <person name="Zhu X."/>
            <person name="Sun Y."/>
        </authorList>
    </citation>
    <scope>NUCLEOTIDE SEQUENCE</scope>
    <source>
        <strain evidence="4">BYM</strain>
        <tissue evidence="4">Leaf</tissue>
    </source>
</reference>
<dbReference type="AlphaFoldDB" id="A0A8K0E8H0"/>
<dbReference type="SUPFAM" id="SSF64263">
    <property type="entry name" value="Prokaryotic ribosomal protein L17"/>
    <property type="match status" value="2"/>
</dbReference>
<evidence type="ECO:0000313" key="5">
    <source>
        <dbReference type="Proteomes" id="UP000796880"/>
    </source>
</evidence>
<evidence type="ECO:0000313" key="4">
    <source>
        <dbReference type="EMBL" id="KAF3438697.1"/>
    </source>
</evidence>
<dbReference type="GO" id="GO:0003735">
    <property type="term" value="F:structural constituent of ribosome"/>
    <property type="evidence" value="ECO:0007669"/>
    <property type="project" value="InterPro"/>
</dbReference>
<keyword evidence="3" id="KW-0687">Ribonucleoprotein</keyword>
<dbReference type="GO" id="GO:0006412">
    <property type="term" value="P:translation"/>
    <property type="evidence" value="ECO:0007669"/>
    <property type="project" value="InterPro"/>
</dbReference>
<dbReference type="PANTHER" id="PTHR14413">
    <property type="entry name" value="RIBOSOMAL PROTEIN L17"/>
    <property type="match status" value="1"/>
</dbReference>
<dbReference type="InterPro" id="IPR036373">
    <property type="entry name" value="Ribosomal_bL17_sf"/>
</dbReference>
<gene>
    <name evidence="4" type="ORF">FNV43_RR21461</name>
</gene>
<evidence type="ECO:0000256" key="3">
    <source>
        <dbReference type="ARBA" id="ARBA00023274"/>
    </source>
</evidence>
<dbReference type="PANTHER" id="PTHR14413:SF16">
    <property type="entry name" value="LARGE RIBOSOMAL SUBUNIT PROTEIN BL17M"/>
    <property type="match status" value="1"/>
</dbReference>
<comment type="caution">
    <text evidence="4">The sequence shown here is derived from an EMBL/GenBank/DDBJ whole genome shotgun (WGS) entry which is preliminary data.</text>
</comment>
<sequence length="343" mass="39036">MDALTSVPNNVVLTPFKNSSAFVGATSTEASSRHVFKLGEIRCMMFFMMQGCQIVKSLDLRKLIKRVRNFSSKGDLIWHEVFKLLKAWRYDLICGFSSGKKKEDSLCASRCAAAFVKGDDAMHKLFTELAYRYKGRVGGYTRMSRTRLRVGDAALMAYIENVLLDKEILRHVVFNKAVVDKLAKEQENNAKKKLDEATKTLNDLKEPIEVVIIQRPKLIMQFIEAILPRCEANLMRKLVDGHECVVMSLIKRQKQEKAKLDGKSKNIKNLINNNKQQCLTLLETTNSWGSLCASRCAAAFVRGDDAMHKLLTELAYRYKVDGYTRMRRTRLRVGDAASMAYIE</sequence>
<comment type="similarity">
    <text evidence="1">Belongs to the bacterial ribosomal protein bL17 family.</text>
</comment>
<dbReference type="GO" id="GO:0022625">
    <property type="term" value="C:cytosolic large ribosomal subunit"/>
    <property type="evidence" value="ECO:0007669"/>
    <property type="project" value="TreeGrafter"/>
</dbReference>
<organism evidence="4 5">
    <name type="scientific">Rhamnella rubrinervis</name>
    <dbReference type="NCBI Taxonomy" id="2594499"/>
    <lineage>
        <taxon>Eukaryota</taxon>
        <taxon>Viridiplantae</taxon>
        <taxon>Streptophyta</taxon>
        <taxon>Embryophyta</taxon>
        <taxon>Tracheophyta</taxon>
        <taxon>Spermatophyta</taxon>
        <taxon>Magnoliopsida</taxon>
        <taxon>eudicotyledons</taxon>
        <taxon>Gunneridae</taxon>
        <taxon>Pentapetalae</taxon>
        <taxon>rosids</taxon>
        <taxon>fabids</taxon>
        <taxon>Rosales</taxon>
        <taxon>Rhamnaceae</taxon>
        <taxon>rhamnoid group</taxon>
        <taxon>Rhamneae</taxon>
        <taxon>Rhamnella</taxon>
    </lineage>
</organism>